<feature type="binding site" description="covalent" evidence="6">
    <location>
        <position position="37"/>
    </location>
    <ligand>
        <name>heme c</name>
        <dbReference type="ChEBI" id="CHEBI:61717"/>
    </ligand>
</feature>
<dbReference type="Gene3D" id="1.10.760.10">
    <property type="entry name" value="Cytochrome c-like domain"/>
    <property type="match status" value="1"/>
</dbReference>
<protein>
    <submittedName>
        <fullName evidence="9">Cytochrome c class I</fullName>
    </submittedName>
</protein>
<dbReference type="GO" id="GO:0005506">
    <property type="term" value="F:iron ion binding"/>
    <property type="evidence" value="ECO:0007669"/>
    <property type="project" value="InterPro"/>
</dbReference>
<dbReference type="InterPro" id="IPR009056">
    <property type="entry name" value="Cyt_c-like_dom"/>
</dbReference>
<evidence type="ECO:0000256" key="4">
    <source>
        <dbReference type="ARBA" id="ARBA00022982"/>
    </source>
</evidence>
<feature type="domain" description="Cytochrome c" evidence="8">
    <location>
        <begin position="19"/>
        <end position="105"/>
    </location>
</feature>
<dbReference type="eggNOG" id="COG4654">
    <property type="taxonomic scope" value="Bacteria"/>
</dbReference>
<keyword evidence="1" id="KW-0813">Transport</keyword>
<dbReference type="EMBL" id="CP002159">
    <property type="protein sequence ID" value="ADL56089.1"/>
    <property type="molecule type" value="Genomic_DNA"/>
</dbReference>
<organism evidence="9 10">
    <name type="scientific">Gallionella capsiferriformans (strain ES-2)</name>
    <name type="common">Gallionella ferruginea capsiferriformans (strain ES-2)</name>
    <dbReference type="NCBI Taxonomy" id="395494"/>
    <lineage>
        <taxon>Bacteria</taxon>
        <taxon>Pseudomonadati</taxon>
        <taxon>Pseudomonadota</taxon>
        <taxon>Betaproteobacteria</taxon>
        <taxon>Nitrosomonadales</taxon>
        <taxon>Gallionellaceae</taxon>
        <taxon>Gallionella</taxon>
    </lineage>
</organism>
<dbReference type="InterPro" id="IPR002324">
    <property type="entry name" value="Cyt_c_ID"/>
</dbReference>
<evidence type="ECO:0000256" key="6">
    <source>
        <dbReference type="PIRSR" id="PIRSR602324-1"/>
    </source>
</evidence>
<comment type="PTM">
    <text evidence="6">Binds 1 heme c group covalently per subunit.</text>
</comment>
<evidence type="ECO:0000256" key="3">
    <source>
        <dbReference type="ARBA" id="ARBA00022723"/>
    </source>
</evidence>
<dbReference type="RefSeq" id="WP_013294021.1">
    <property type="nucleotide sequence ID" value="NC_014394.1"/>
</dbReference>
<keyword evidence="3 6" id="KW-0479">Metal-binding</keyword>
<name>D9SHZ9_GALCS</name>
<feature type="binding site" description="covalent" evidence="6">
    <location>
        <position position="33"/>
    </location>
    <ligand>
        <name>heme c</name>
        <dbReference type="ChEBI" id="CHEBI:61717"/>
    </ligand>
</feature>
<evidence type="ECO:0000313" key="9">
    <source>
        <dbReference type="EMBL" id="ADL56089.1"/>
    </source>
</evidence>
<dbReference type="AlphaFoldDB" id="D9SHZ9"/>
<accession>D9SHZ9</accession>
<dbReference type="Proteomes" id="UP000001235">
    <property type="component" value="Chromosome"/>
</dbReference>
<evidence type="ECO:0000256" key="2">
    <source>
        <dbReference type="ARBA" id="ARBA00022617"/>
    </source>
</evidence>
<dbReference type="GO" id="GO:0020037">
    <property type="term" value="F:heme binding"/>
    <property type="evidence" value="ECO:0007669"/>
    <property type="project" value="InterPro"/>
</dbReference>
<dbReference type="Pfam" id="PF00034">
    <property type="entry name" value="Cytochrom_C"/>
    <property type="match status" value="1"/>
</dbReference>
<dbReference type="KEGG" id="gca:Galf_2084"/>
<evidence type="ECO:0000313" key="10">
    <source>
        <dbReference type="Proteomes" id="UP000001235"/>
    </source>
</evidence>
<gene>
    <name evidence="9" type="ordered locus">Galf_2084</name>
</gene>
<dbReference type="OrthoDB" id="9811281at2"/>
<reference evidence="9 10" key="1">
    <citation type="submission" date="2010-08" db="EMBL/GenBank/DDBJ databases">
        <title>Complete sequence of Gallionella capsiferriformans ES-2.</title>
        <authorList>
            <consortium name="US DOE Joint Genome Institute"/>
            <person name="Lucas S."/>
            <person name="Copeland A."/>
            <person name="Lapidus A."/>
            <person name="Cheng J.-F."/>
            <person name="Bruce D."/>
            <person name="Goodwin L."/>
            <person name="Pitluck S."/>
            <person name="Chertkov O."/>
            <person name="Davenport K.W."/>
            <person name="Detter J.C."/>
            <person name="Han C."/>
            <person name="Tapia R."/>
            <person name="Land M."/>
            <person name="Hauser L."/>
            <person name="Chang Y.-J."/>
            <person name="Jeffries C."/>
            <person name="Kyrpides N."/>
            <person name="Ivanova N."/>
            <person name="Mikhailova N."/>
            <person name="Shelobolina E.S."/>
            <person name="Picardal F."/>
            <person name="Roden E."/>
            <person name="Emerson D."/>
            <person name="Woyke T."/>
        </authorList>
    </citation>
    <scope>NUCLEOTIDE SEQUENCE [LARGE SCALE GENOMIC DNA]</scope>
    <source>
        <strain evidence="9 10">ES-2</strain>
    </source>
</reference>
<evidence type="ECO:0000259" key="8">
    <source>
        <dbReference type="PROSITE" id="PS51007"/>
    </source>
</evidence>
<keyword evidence="4" id="KW-0249">Electron transport</keyword>
<sequence length="105" mass="10932" precursor="true">MKLRYILAMTAALSISATAFADDGEALFKKSGCAGCHKVDGKAVGPSFKDIAAKYKDDKGAQAALELKVRNGGKGSFGAMSMPATGKSVSDDSIKTIVSWILSQK</sequence>
<dbReference type="SUPFAM" id="SSF46626">
    <property type="entry name" value="Cytochrome c"/>
    <property type="match status" value="1"/>
</dbReference>
<feature type="signal peptide" evidence="7">
    <location>
        <begin position="1"/>
        <end position="21"/>
    </location>
</feature>
<dbReference type="PRINTS" id="PR00606">
    <property type="entry name" value="CYTCHROMECID"/>
</dbReference>
<dbReference type="InterPro" id="IPR036909">
    <property type="entry name" value="Cyt_c-like_dom_sf"/>
</dbReference>
<evidence type="ECO:0000256" key="7">
    <source>
        <dbReference type="SAM" id="SignalP"/>
    </source>
</evidence>
<dbReference type="HOGENOM" id="CLU_133112_1_1_4"/>
<evidence type="ECO:0000256" key="1">
    <source>
        <dbReference type="ARBA" id="ARBA00022448"/>
    </source>
</evidence>
<keyword evidence="10" id="KW-1185">Reference proteome</keyword>
<feature type="chain" id="PRO_5003128096" evidence="7">
    <location>
        <begin position="22"/>
        <end position="105"/>
    </location>
</feature>
<dbReference type="GO" id="GO:0009055">
    <property type="term" value="F:electron transfer activity"/>
    <property type="evidence" value="ECO:0007669"/>
    <property type="project" value="InterPro"/>
</dbReference>
<keyword evidence="5 6" id="KW-0408">Iron</keyword>
<keyword evidence="2 6" id="KW-0349">Heme</keyword>
<feature type="binding site" description="covalent" evidence="6">
    <location>
        <position position="82"/>
    </location>
    <ligand>
        <name>heme c</name>
        <dbReference type="ChEBI" id="CHEBI:61717"/>
    </ligand>
</feature>
<dbReference type="PROSITE" id="PS51007">
    <property type="entry name" value="CYTC"/>
    <property type="match status" value="1"/>
</dbReference>
<dbReference type="STRING" id="395494.Galf_2084"/>
<proteinExistence type="predicted"/>
<keyword evidence="7" id="KW-0732">Signal</keyword>
<evidence type="ECO:0000256" key="5">
    <source>
        <dbReference type="ARBA" id="ARBA00023004"/>
    </source>
</evidence>